<dbReference type="PIRSF" id="PIRSF028756">
    <property type="entry name" value="PPK2_prd"/>
    <property type="match status" value="1"/>
</dbReference>
<dbReference type="InterPro" id="IPR022300">
    <property type="entry name" value="PPK2-rel_1"/>
</dbReference>
<dbReference type="RefSeq" id="WP_041889642.1">
    <property type="nucleotide sequence ID" value="NZ_CP010817.1"/>
</dbReference>
<evidence type="ECO:0000313" key="6">
    <source>
        <dbReference type="Proteomes" id="UP000183496"/>
    </source>
</evidence>
<proteinExistence type="inferred from homology"/>
<evidence type="ECO:0000259" key="4">
    <source>
        <dbReference type="Pfam" id="PF03976"/>
    </source>
</evidence>
<keyword evidence="3" id="KW-0418">Kinase</keyword>
<dbReference type="InterPro" id="IPR016898">
    <property type="entry name" value="Polyphosphate_phosphotransfera"/>
</dbReference>
<dbReference type="NCBIfam" id="TIGR03709">
    <property type="entry name" value="PPK2_rel_1"/>
    <property type="match status" value="1"/>
</dbReference>
<evidence type="ECO:0000256" key="3">
    <source>
        <dbReference type="ARBA" id="ARBA00022777"/>
    </source>
</evidence>
<dbReference type="KEGG" id="mpw:MPR_0919"/>
<comment type="caution">
    <text evidence="5">The sequence shown here is derived from an EMBL/GenBank/DDBJ whole genome shotgun (WGS) entry which is preliminary data.</text>
</comment>
<comment type="similarity">
    <text evidence="1">Belongs to the polyphosphate kinase 2 (PPK2) family. Class I subfamily.</text>
</comment>
<dbReference type="InterPro" id="IPR027417">
    <property type="entry name" value="P-loop_NTPase"/>
</dbReference>
<dbReference type="EMBL" id="FOFY01000003">
    <property type="protein sequence ID" value="SEQ42321.1"/>
    <property type="molecule type" value="Genomic_DNA"/>
</dbReference>
<keyword evidence="2" id="KW-0808">Transferase</keyword>
<dbReference type="AlphaFoldDB" id="A0AAJ4W262"/>
<evidence type="ECO:0000313" key="5">
    <source>
        <dbReference type="EMBL" id="SEQ42321.1"/>
    </source>
</evidence>
<reference evidence="5 6" key="1">
    <citation type="submission" date="2016-10" db="EMBL/GenBank/DDBJ databases">
        <authorList>
            <person name="Varghese N."/>
            <person name="Submissions S."/>
        </authorList>
    </citation>
    <scope>NUCLEOTIDE SEQUENCE [LARGE SCALE GENOMIC DNA]</scope>
    <source>
        <strain evidence="6">DSM 19823 / KCTC 23066 / CCTCC M 208030 / D25</strain>
    </source>
</reference>
<organism evidence="5 6">
    <name type="scientific">Myroides profundi</name>
    <dbReference type="NCBI Taxonomy" id="480520"/>
    <lineage>
        <taxon>Bacteria</taxon>
        <taxon>Pseudomonadati</taxon>
        <taxon>Bacteroidota</taxon>
        <taxon>Flavobacteriia</taxon>
        <taxon>Flavobacteriales</taxon>
        <taxon>Flavobacteriaceae</taxon>
        <taxon>Myroides</taxon>
    </lineage>
</organism>
<evidence type="ECO:0000256" key="1">
    <source>
        <dbReference type="ARBA" id="ARBA00009924"/>
    </source>
</evidence>
<dbReference type="GO" id="GO:0008976">
    <property type="term" value="F:polyphosphate kinase activity"/>
    <property type="evidence" value="ECO:0007669"/>
    <property type="project" value="InterPro"/>
</dbReference>
<dbReference type="Proteomes" id="UP000183496">
    <property type="component" value="Unassembled WGS sequence"/>
</dbReference>
<dbReference type="InterPro" id="IPR022488">
    <property type="entry name" value="PPK2-related"/>
</dbReference>
<dbReference type="Pfam" id="PF03976">
    <property type="entry name" value="PPK2"/>
    <property type="match status" value="1"/>
</dbReference>
<gene>
    <name evidence="5" type="ORF">SAMN04488089_103101</name>
</gene>
<dbReference type="SUPFAM" id="SSF52540">
    <property type="entry name" value="P-loop containing nucleoside triphosphate hydrolases"/>
    <property type="match status" value="1"/>
</dbReference>
<name>A0AAJ4W262_MYRPR</name>
<feature type="domain" description="Polyphosphate kinase-2-related" evidence="4">
    <location>
        <begin position="28"/>
        <end position="259"/>
    </location>
</feature>
<evidence type="ECO:0000256" key="2">
    <source>
        <dbReference type="ARBA" id="ARBA00022679"/>
    </source>
</evidence>
<accession>A0AAJ4W262</accession>
<dbReference type="GO" id="GO:0006797">
    <property type="term" value="P:polyphosphate metabolic process"/>
    <property type="evidence" value="ECO:0007669"/>
    <property type="project" value="InterPro"/>
</dbReference>
<dbReference type="PANTHER" id="PTHR34383:SF3">
    <property type="entry name" value="POLYPHOSPHATE:AMP PHOSPHOTRANSFERASE"/>
    <property type="match status" value="1"/>
</dbReference>
<protein>
    <submittedName>
        <fullName evidence="5">Polyphosphate:nucleotide phosphotransferase, PPK2 family</fullName>
    </submittedName>
</protein>
<dbReference type="Gene3D" id="3.40.50.300">
    <property type="entry name" value="P-loop containing nucleotide triphosphate hydrolases"/>
    <property type="match status" value="1"/>
</dbReference>
<keyword evidence="6" id="KW-1185">Reference proteome</keyword>
<sequence length="291" mass="35084">MNIEEKYRIDNKVELEKLSTVPDLNLSMTKAFRKVEKLSRNLGKFQDVMYAHNRYSVLICIQGMDTAGKDSLIREVFKAFNARGVVVQSFKKPTSYELEHDYIWRHYVTLPERGKFTVFNRSHYENVLISRVHPQVVLNERIPGINKAEDITEEFWDKRYEEINNFEKHISNNGVIVLKFFLHLSKKEQKKRILRRLEKEKHNWKFEPSDIKEREYWDDYQKYYEEAINRTSTAECPWYVLPADDKAYCRYVFAKILEEVFNKYDDIKLPKLDPEIQKDLDMYIEKLKNEE</sequence>
<dbReference type="PANTHER" id="PTHR34383">
    <property type="entry name" value="POLYPHOSPHATE:AMP PHOSPHOTRANSFERASE-RELATED"/>
    <property type="match status" value="1"/>
</dbReference>